<dbReference type="GeneID" id="93392935"/>
<keyword evidence="1" id="KW-0472">Membrane</keyword>
<accession>A0A379F9Y0</accession>
<dbReference type="Proteomes" id="UP000254331">
    <property type="component" value="Unassembled WGS sequence"/>
</dbReference>
<evidence type="ECO:0000313" key="2">
    <source>
        <dbReference type="EMBL" id="SUC16444.1"/>
    </source>
</evidence>
<evidence type="ECO:0000313" key="3">
    <source>
        <dbReference type="Proteomes" id="UP000254331"/>
    </source>
</evidence>
<dbReference type="EMBL" id="UGTW01000001">
    <property type="protein sequence ID" value="SUC16444.1"/>
    <property type="molecule type" value="Genomic_DNA"/>
</dbReference>
<keyword evidence="1" id="KW-1133">Transmembrane helix</keyword>
<gene>
    <name evidence="2" type="ORF">NCTC10376_02342</name>
</gene>
<protein>
    <submittedName>
        <fullName evidence="2">Type III secretion system protein PrgH-EprH (PrgH)</fullName>
    </submittedName>
</protein>
<proteinExistence type="predicted"/>
<dbReference type="AlphaFoldDB" id="A0A379F9Y0"/>
<sequence length="358" mass="42203">MLYYVYILGGPLKGITIPLPPNHYSFFLQNEEYNDNKEENEKTSIYIPCNSQKCKKKLSIILDGDNIGNNKYKIESSFVQNEIGNEYPLILDEPIYTNDIPIFLVSDQSHLRLDSSHFKKKKNKWVINKKIGTLLIFIILFFIVFFFYTNRSLKEKNTEIVSKSLNFKGFKGDNGYYCIYDDLYPTLNPKNNLENNVFYIDRKKIEHLLIDNKYKKTHLILKNKDQPIINFIYHNENEKSKIISTINNLFSEHCHPIINGISIPNIINDINKLELSKTISYTIEEKNSRLTLIFDDLLNSNNKQKLDTYIKKQTAIFGRKFIFYRENISNPILKNKATLQEDRGYIFLDNQHRYFPQG</sequence>
<reference evidence="2 3" key="1">
    <citation type="submission" date="2018-06" db="EMBL/GenBank/DDBJ databases">
        <authorList>
            <consortium name="Pathogen Informatics"/>
            <person name="Doyle S."/>
        </authorList>
    </citation>
    <scope>NUCLEOTIDE SEQUENCE [LARGE SCALE GENOMIC DNA]</scope>
    <source>
        <strain evidence="2 3">NCTC10376</strain>
    </source>
</reference>
<dbReference type="RefSeq" id="WP_036934476.1">
    <property type="nucleotide sequence ID" value="NZ_CABMNT010000003.1"/>
</dbReference>
<keyword evidence="1" id="KW-0812">Transmembrane</keyword>
<evidence type="ECO:0000256" key="1">
    <source>
        <dbReference type="SAM" id="Phobius"/>
    </source>
</evidence>
<name>A0A379F9Y0_PROVU</name>
<dbReference type="OrthoDB" id="6466434at2"/>
<feature type="transmembrane region" description="Helical" evidence="1">
    <location>
        <begin position="131"/>
        <end position="148"/>
    </location>
</feature>
<organism evidence="2 3">
    <name type="scientific">Proteus vulgaris</name>
    <dbReference type="NCBI Taxonomy" id="585"/>
    <lineage>
        <taxon>Bacteria</taxon>
        <taxon>Pseudomonadati</taxon>
        <taxon>Pseudomonadota</taxon>
        <taxon>Gammaproteobacteria</taxon>
        <taxon>Enterobacterales</taxon>
        <taxon>Morganellaceae</taxon>
        <taxon>Proteus</taxon>
    </lineage>
</organism>